<evidence type="ECO:0000256" key="6">
    <source>
        <dbReference type="ARBA" id="ARBA00023324"/>
    </source>
</evidence>
<dbReference type="GO" id="GO:0042542">
    <property type="term" value="P:response to hydrogen peroxide"/>
    <property type="evidence" value="ECO:0007669"/>
    <property type="project" value="TreeGrafter"/>
</dbReference>
<dbReference type="Pfam" id="PF06628">
    <property type="entry name" value="Catalase-rel"/>
    <property type="match status" value="1"/>
</dbReference>
<dbReference type="SUPFAM" id="SSF56634">
    <property type="entry name" value="Heme-dependent catalase-like"/>
    <property type="match status" value="1"/>
</dbReference>
<keyword evidence="4" id="KW-0560">Oxidoreductase</keyword>
<evidence type="ECO:0000256" key="1">
    <source>
        <dbReference type="ARBA" id="ARBA00022559"/>
    </source>
</evidence>
<dbReference type="GO" id="GO:0005777">
    <property type="term" value="C:peroxisome"/>
    <property type="evidence" value="ECO:0007669"/>
    <property type="project" value="TreeGrafter"/>
</dbReference>
<dbReference type="Gene3D" id="2.40.180.10">
    <property type="entry name" value="Catalase core domain"/>
    <property type="match status" value="1"/>
</dbReference>
<dbReference type="GO" id="GO:0046872">
    <property type="term" value="F:metal ion binding"/>
    <property type="evidence" value="ECO:0007669"/>
    <property type="project" value="UniProtKB-KW"/>
</dbReference>
<dbReference type="Pfam" id="PF00199">
    <property type="entry name" value="Catalase"/>
    <property type="match status" value="1"/>
</dbReference>
<comment type="caution">
    <text evidence="8">The sequence shown here is derived from an EMBL/GenBank/DDBJ whole genome shotgun (WGS) entry which is preliminary data.</text>
</comment>
<dbReference type="InterPro" id="IPR018028">
    <property type="entry name" value="Catalase"/>
</dbReference>
<protein>
    <submittedName>
        <fullName evidence="8">F01d050a-6762-4567-8192-e45b9d991011-CDS</fullName>
    </submittedName>
</protein>
<dbReference type="AlphaFoldDB" id="A0A8H2VNY1"/>
<evidence type="ECO:0000256" key="5">
    <source>
        <dbReference type="ARBA" id="ARBA00023004"/>
    </source>
</evidence>
<keyword evidence="9" id="KW-1185">Reference proteome</keyword>
<dbReference type="GO" id="GO:0020037">
    <property type="term" value="F:heme binding"/>
    <property type="evidence" value="ECO:0007669"/>
    <property type="project" value="InterPro"/>
</dbReference>
<dbReference type="GO" id="GO:0004096">
    <property type="term" value="F:catalase activity"/>
    <property type="evidence" value="ECO:0007669"/>
    <property type="project" value="UniProtKB-EC"/>
</dbReference>
<dbReference type="InterPro" id="IPR011614">
    <property type="entry name" value="Catalase_core"/>
</dbReference>
<dbReference type="PRINTS" id="PR00067">
    <property type="entry name" value="CATALASE"/>
</dbReference>
<evidence type="ECO:0000256" key="3">
    <source>
        <dbReference type="ARBA" id="ARBA00022723"/>
    </source>
</evidence>
<keyword evidence="1" id="KW-0575">Peroxidase</keyword>
<organism evidence="8 9">
    <name type="scientific">Sclerotinia trifoliorum</name>
    <dbReference type="NCBI Taxonomy" id="28548"/>
    <lineage>
        <taxon>Eukaryota</taxon>
        <taxon>Fungi</taxon>
        <taxon>Dikarya</taxon>
        <taxon>Ascomycota</taxon>
        <taxon>Pezizomycotina</taxon>
        <taxon>Leotiomycetes</taxon>
        <taxon>Helotiales</taxon>
        <taxon>Sclerotiniaceae</taxon>
        <taxon>Sclerotinia</taxon>
    </lineage>
</organism>
<accession>A0A8H2VNY1</accession>
<keyword evidence="3" id="KW-0479">Metal-binding</keyword>
<keyword evidence="5" id="KW-0408">Iron</keyword>
<keyword evidence="2" id="KW-0349">Heme</keyword>
<evidence type="ECO:0000313" key="9">
    <source>
        <dbReference type="Proteomes" id="UP000624404"/>
    </source>
</evidence>
<dbReference type="InterPro" id="IPR010582">
    <property type="entry name" value="Catalase_immune_responsive"/>
</dbReference>
<proteinExistence type="predicted"/>
<dbReference type="InterPro" id="IPR020835">
    <property type="entry name" value="Catalase_sf"/>
</dbReference>
<feature type="domain" description="Catalase core" evidence="7">
    <location>
        <begin position="1"/>
        <end position="115"/>
    </location>
</feature>
<dbReference type="EMBL" id="CAJHIA010000007">
    <property type="protein sequence ID" value="CAD6442003.1"/>
    <property type="molecule type" value="Genomic_DNA"/>
</dbReference>
<evidence type="ECO:0000259" key="7">
    <source>
        <dbReference type="SMART" id="SM01060"/>
    </source>
</evidence>
<evidence type="ECO:0000256" key="4">
    <source>
        <dbReference type="ARBA" id="ARBA00023002"/>
    </source>
</evidence>
<sequence>MTKVWPHNDVPLRPFGKMSLNRNPNNYFADIEQAAFSPSNMVPGIAPSADPVLQARLFSYPDAARYRLGTNYQQIRSNAPHCPVYAPYQRDSLSSINGNYGPDPNYVRSSFVSLAPASQNVQAVHDIQHEVWSGKVTAFTSEVIDDDFVQPRNFWRDVLGKEEYQQENLVSNVAGSPTNAKEERIRRESLEIFRRVDEDWRLE</sequence>
<evidence type="ECO:0000256" key="2">
    <source>
        <dbReference type="ARBA" id="ARBA00022617"/>
    </source>
</evidence>
<evidence type="ECO:0000313" key="8">
    <source>
        <dbReference type="EMBL" id="CAD6442003.1"/>
    </source>
</evidence>
<dbReference type="OrthoDB" id="3535404at2759"/>
<name>A0A8H2VNY1_9HELO</name>
<dbReference type="GO" id="GO:0042744">
    <property type="term" value="P:hydrogen peroxide catabolic process"/>
    <property type="evidence" value="ECO:0007669"/>
    <property type="project" value="UniProtKB-KW"/>
</dbReference>
<dbReference type="SMART" id="SM01060">
    <property type="entry name" value="Catalase"/>
    <property type="match status" value="1"/>
</dbReference>
<gene>
    <name evidence="8" type="ORF">SCLTRI_LOCUS1794</name>
</gene>
<dbReference type="PANTHER" id="PTHR11465:SF26">
    <property type="entry name" value="CATALASE 2"/>
    <property type="match status" value="1"/>
</dbReference>
<dbReference type="PROSITE" id="PS51402">
    <property type="entry name" value="CATALASE_3"/>
    <property type="match status" value="1"/>
</dbReference>
<keyword evidence="6" id="KW-0376">Hydrogen peroxide</keyword>
<dbReference type="PANTHER" id="PTHR11465">
    <property type="entry name" value="CATALASE"/>
    <property type="match status" value="1"/>
</dbReference>
<reference evidence="8" key="1">
    <citation type="submission" date="2020-10" db="EMBL/GenBank/DDBJ databases">
        <authorList>
            <person name="Kusch S."/>
        </authorList>
    </citation>
    <scope>NUCLEOTIDE SEQUENCE</scope>
    <source>
        <strain evidence="8">SwB9</strain>
    </source>
</reference>
<dbReference type="GO" id="GO:0005739">
    <property type="term" value="C:mitochondrion"/>
    <property type="evidence" value="ECO:0007669"/>
    <property type="project" value="TreeGrafter"/>
</dbReference>
<dbReference type="Proteomes" id="UP000624404">
    <property type="component" value="Unassembled WGS sequence"/>
</dbReference>